<gene>
    <name evidence="1" type="ORF">Cylst_4152</name>
</gene>
<dbReference type="HOGENOM" id="CLU_2878388_0_0_3"/>
<keyword evidence="2" id="KW-1185">Reference proteome</keyword>
<accession>K9X2H4</accession>
<dbReference type="EMBL" id="CP003642">
    <property type="protein sequence ID" value="AFZ26256.1"/>
    <property type="molecule type" value="Genomic_DNA"/>
</dbReference>
<protein>
    <submittedName>
        <fullName evidence="1">Uncharacterized protein</fullName>
    </submittedName>
</protein>
<dbReference type="AlphaFoldDB" id="K9X2H4"/>
<evidence type="ECO:0000313" key="1">
    <source>
        <dbReference type="EMBL" id="AFZ26256.1"/>
    </source>
</evidence>
<name>K9X2H4_9NOST</name>
<dbReference type="Proteomes" id="UP000010475">
    <property type="component" value="Chromosome"/>
</dbReference>
<reference evidence="1 2" key="1">
    <citation type="submission" date="2012-06" db="EMBL/GenBank/DDBJ databases">
        <title>Finished chromosome of genome of Cylindrospermum stagnale PCC 7417.</title>
        <authorList>
            <consortium name="US DOE Joint Genome Institute"/>
            <person name="Gugger M."/>
            <person name="Coursin T."/>
            <person name="Rippka R."/>
            <person name="Tandeau De Marsac N."/>
            <person name="Huntemann M."/>
            <person name="Wei C.-L."/>
            <person name="Han J."/>
            <person name="Detter J.C."/>
            <person name="Han C."/>
            <person name="Tapia R."/>
            <person name="Chen A."/>
            <person name="Kyrpides N."/>
            <person name="Mavromatis K."/>
            <person name="Markowitz V."/>
            <person name="Szeto E."/>
            <person name="Ivanova N."/>
            <person name="Pagani I."/>
            <person name="Pati A."/>
            <person name="Goodwin L."/>
            <person name="Nordberg H.P."/>
            <person name="Cantor M.N."/>
            <person name="Hua S.X."/>
            <person name="Woyke T."/>
            <person name="Kerfeld C.A."/>
        </authorList>
    </citation>
    <scope>NUCLEOTIDE SEQUENCE [LARGE SCALE GENOMIC DNA]</scope>
    <source>
        <strain evidence="1 2">PCC 7417</strain>
    </source>
</reference>
<evidence type="ECO:0000313" key="2">
    <source>
        <dbReference type="Proteomes" id="UP000010475"/>
    </source>
</evidence>
<proteinExistence type="predicted"/>
<dbReference type="KEGG" id="csg:Cylst_4152"/>
<organism evidence="1 2">
    <name type="scientific">Cylindrospermum stagnale PCC 7417</name>
    <dbReference type="NCBI Taxonomy" id="56107"/>
    <lineage>
        <taxon>Bacteria</taxon>
        <taxon>Bacillati</taxon>
        <taxon>Cyanobacteriota</taxon>
        <taxon>Cyanophyceae</taxon>
        <taxon>Nostocales</taxon>
        <taxon>Nostocaceae</taxon>
        <taxon>Cylindrospermum</taxon>
    </lineage>
</organism>
<sequence length="63" mass="6647">MLCSDTLDFFRPDNGRKPPDAPGACIILRLQASSGKSARKIPQSISVIVAVANPGTSPEQLLP</sequence>